<proteinExistence type="predicted"/>
<feature type="compositionally biased region" description="Basic and acidic residues" evidence="1">
    <location>
        <begin position="208"/>
        <end position="230"/>
    </location>
</feature>
<dbReference type="EMBL" id="CP042186">
    <property type="protein sequence ID" value="QDS68963.1"/>
    <property type="molecule type" value="Genomic_DNA"/>
</dbReference>
<feature type="compositionally biased region" description="Polar residues" evidence="1">
    <location>
        <begin position="62"/>
        <end position="71"/>
    </location>
</feature>
<evidence type="ECO:0008006" key="4">
    <source>
        <dbReference type="Google" id="ProtNLM"/>
    </source>
</evidence>
<feature type="region of interest" description="Disordered" evidence="1">
    <location>
        <begin position="1"/>
        <end position="75"/>
    </location>
</feature>
<accession>A0A517KZZ9</accession>
<feature type="compositionally biased region" description="Low complexity" evidence="1">
    <location>
        <begin position="1"/>
        <end position="15"/>
    </location>
</feature>
<evidence type="ECO:0000313" key="2">
    <source>
        <dbReference type="EMBL" id="QDS68963.1"/>
    </source>
</evidence>
<dbReference type="OrthoDB" id="9970124at2759"/>
<reference evidence="2 3" key="1">
    <citation type="submission" date="2019-07" db="EMBL/GenBank/DDBJ databases">
        <title>Finished genome of Venturia effusa.</title>
        <authorList>
            <person name="Young C.A."/>
            <person name="Cox M.P."/>
            <person name="Ganley A.R.D."/>
            <person name="David W.J."/>
        </authorList>
    </citation>
    <scope>NUCLEOTIDE SEQUENCE [LARGE SCALE GENOMIC DNA]</scope>
    <source>
        <strain evidence="3">albino</strain>
    </source>
</reference>
<evidence type="ECO:0000256" key="1">
    <source>
        <dbReference type="SAM" id="MobiDB-lite"/>
    </source>
</evidence>
<feature type="region of interest" description="Disordered" evidence="1">
    <location>
        <begin position="188"/>
        <end position="230"/>
    </location>
</feature>
<dbReference type="InterPro" id="IPR011057">
    <property type="entry name" value="Mss4-like_sf"/>
</dbReference>
<dbReference type="PANTHER" id="PTHR33337">
    <property type="entry name" value="GFA DOMAIN-CONTAINING PROTEIN"/>
    <property type="match status" value="1"/>
</dbReference>
<name>A0A517KZZ9_9PEZI</name>
<gene>
    <name evidence="2" type="ORF">FKW77_008842</name>
</gene>
<dbReference type="Proteomes" id="UP000316270">
    <property type="component" value="Chromosome 2"/>
</dbReference>
<dbReference type="Gene3D" id="3.90.1590.10">
    <property type="entry name" value="glutathione-dependent formaldehyde- activating enzyme (gfa)"/>
    <property type="match status" value="1"/>
</dbReference>
<evidence type="ECO:0000313" key="3">
    <source>
        <dbReference type="Proteomes" id="UP000316270"/>
    </source>
</evidence>
<dbReference type="SUPFAM" id="SSF51316">
    <property type="entry name" value="Mss4-like"/>
    <property type="match status" value="1"/>
</dbReference>
<feature type="compositionally biased region" description="Basic and acidic residues" evidence="1">
    <location>
        <begin position="38"/>
        <end position="61"/>
    </location>
</feature>
<sequence>MTNPTKTPSKRSSSTDLTSRPSKKPQNAEPPSSTSDKQSSKDPSKDPSKNADADPEAHDDPSQNNEQTDSTEGIHEWKTRPPYQIHKDEAAPFQWAAIFHKTDINFTSGHHGLEWYDPSSKSVKHSLPCKVRCSYCHSPIMDEGRNMVLLFPSLVHFKSDAEKRNFRPKCHMFYGERVIDVPDGLPKWSGMKDKSDLIEDSPEEDVKEYERKKREEGKEGGSEEKTGKDD</sequence>
<dbReference type="STRING" id="50376.A0A517KZZ9"/>
<organism evidence="2 3">
    <name type="scientific">Venturia effusa</name>
    <dbReference type="NCBI Taxonomy" id="50376"/>
    <lineage>
        <taxon>Eukaryota</taxon>
        <taxon>Fungi</taxon>
        <taxon>Dikarya</taxon>
        <taxon>Ascomycota</taxon>
        <taxon>Pezizomycotina</taxon>
        <taxon>Dothideomycetes</taxon>
        <taxon>Pleosporomycetidae</taxon>
        <taxon>Venturiales</taxon>
        <taxon>Venturiaceae</taxon>
        <taxon>Venturia</taxon>
    </lineage>
</organism>
<keyword evidence="3" id="KW-1185">Reference proteome</keyword>
<feature type="compositionally biased region" description="Acidic residues" evidence="1">
    <location>
        <begin position="198"/>
        <end position="207"/>
    </location>
</feature>
<dbReference type="AlphaFoldDB" id="A0A517KZZ9"/>
<dbReference type="PANTHER" id="PTHR33337:SF40">
    <property type="entry name" value="CENP-V_GFA DOMAIN-CONTAINING PROTEIN-RELATED"/>
    <property type="match status" value="1"/>
</dbReference>
<protein>
    <recommendedName>
        <fullName evidence="4">CENP-V/GFA domain-containing protein</fullName>
    </recommendedName>
</protein>